<dbReference type="InterPro" id="IPR045275">
    <property type="entry name" value="MscS_archaea/bacteria_type"/>
</dbReference>
<dbReference type="SUPFAM" id="SSF50182">
    <property type="entry name" value="Sm-like ribonucleoproteins"/>
    <property type="match status" value="1"/>
</dbReference>
<dbReference type="GO" id="GO:0008381">
    <property type="term" value="F:mechanosensitive monoatomic ion channel activity"/>
    <property type="evidence" value="ECO:0007669"/>
    <property type="project" value="InterPro"/>
</dbReference>
<evidence type="ECO:0000256" key="6">
    <source>
        <dbReference type="ARBA" id="ARBA00023136"/>
    </source>
</evidence>
<keyword evidence="6 7" id="KW-0472">Membrane</keyword>
<evidence type="ECO:0000256" key="1">
    <source>
        <dbReference type="ARBA" id="ARBA00004651"/>
    </source>
</evidence>
<comment type="caution">
    <text evidence="10">The sequence shown here is derived from an EMBL/GenBank/DDBJ whole genome shotgun (WGS) entry which is preliminary data.</text>
</comment>
<keyword evidence="4 7" id="KW-0812">Transmembrane</keyword>
<dbReference type="InterPro" id="IPR049278">
    <property type="entry name" value="MS_channel_C"/>
</dbReference>
<dbReference type="SUPFAM" id="SSF82689">
    <property type="entry name" value="Mechanosensitive channel protein MscS (YggB), C-terminal domain"/>
    <property type="match status" value="1"/>
</dbReference>
<comment type="subcellular location">
    <subcellularLocation>
        <location evidence="1">Cell membrane</location>
        <topology evidence="1">Multi-pass membrane protein</topology>
    </subcellularLocation>
</comment>
<reference evidence="10 11" key="1">
    <citation type="submission" date="2015-12" db="EMBL/GenBank/DDBJ databases">
        <title>Haloprofundus marisrubri gen. nov., sp. nov., an extremely halophilic archaeon isolated from the Discovery deep brine-seawater interface in the Red Sea.</title>
        <authorList>
            <person name="Zhang G."/>
            <person name="Stingl U."/>
            <person name="Rashid M."/>
        </authorList>
    </citation>
    <scope>NUCLEOTIDE SEQUENCE [LARGE SCALE GENOMIC DNA]</scope>
    <source>
        <strain evidence="10 11">SB9</strain>
    </source>
</reference>
<feature type="domain" description="Mechanosensitive ion channel MscS C-terminal" evidence="9">
    <location>
        <begin position="212"/>
        <end position="292"/>
    </location>
</feature>
<evidence type="ECO:0000313" key="11">
    <source>
        <dbReference type="Proteomes" id="UP000054387"/>
    </source>
</evidence>
<feature type="domain" description="Mechanosensitive ion channel MscS" evidence="8">
    <location>
        <begin position="138"/>
        <end position="198"/>
    </location>
</feature>
<evidence type="ECO:0000256" key="7">
    <source>
        <dbReference type="SAM" id="Phobius"/>
    </source>
</evidence>
<dbReference type="InterPro" id="IPR011066">
    <property type="entry name" value="MscS_channel_C_sf"/>
</dbReference>
<dbReference type="GO" id="GO:0005886">
    <property type="term" value="C:plasma membrane"/>
    <property type="evidence" value="ECO:0007669"/>
    <property type="project" value="UniProtKB-SubCell"/>
</dbReference>
<keyword evidence="5 7" id="KW-1133">Transmembrane helix</keyword>
<evidence type="ECO:0000256" key="2">
    <source>
        <dbReference type="ARBA" id="ARBA00008017"/>
    </source>
</evidence>
<evidence type="ECO:0000256" key="5">
    <source>
        <dbReference type="ARBA" id="ARBA00022989"/>
    </source>
</evidence>
<feature type="transmembrane region" description="Helical" evidence="7">
    <location>
        <begin position="92"/>
        <end position="112"/>
    </location>
</feature>
<dbReference type="InterPro" id="IPR006685">
    <property type="entry name" value="MscS_channel_2nd"/>
</dbReference>
<evidence type="ECO:0000313" key="10">
    <source>
        <dbReference type="EMBL" id="KTG10850.1"/>
    </source>
</evidence>
<dbReference type="Pfam" id="PF21082">
    <property type="entry name" value="MS_channel_3rd"/>
    <property type="match status" value="1"/>
</dbReference>
<dbReference type="AlphaFoldDB" id="A0A0W1RBJ0"/>
<evidence type="ECO:0000259" key="8">
    <source>
        <dbReference type="Pfam" id="PF00924"/>
    </source>
</evidence>
<dbReference type="InterPro" id="IPR010920">
    <property type="entry name" value="LSM_dom_sf"/>
</dbReference>
<evidence type="ECO:0000259" key="9">
    <source>
        <dbReference type="Pfam" id="PF21082"/>
    </source>
</evidence>
<proteinExistence type="inferred from homology"/>
<dbReference type="PANTHER" id="PTHR30221">
    <property type="entry name" value="SMALL-CONDUCTANCE MECHANOSENSITIVE CHANNEL"/>
    <property type="match status" value="1"/>
</dbReference>
<dbReference type="EMBL" id="LOPU01000016">
    <property type="protein sequence ID" value="KTG10850.1"/>
    <property type="molecule type" value="Genomic_DNA"/>
</dbReference>
<organism evidence="10 11">
    <name type="scientific">Haloprofundus marisrubri</name>
    <dbReference type="NCBI Taxonomy" id="1514971"/>
    <lineage>
        <taxon>Archaea</taxon>
        <taxon>Methanobacteriati</taxon>
        <taxon>Methanobacteriota</taxon>
        <taxon>Stenosarchaea group</taxon>
        <taxon>Halobacteria</taxon>
        <taxon>Halobacteriales</taxon>
        <taxon>Haloferacaceae</taxon>
        <taxon>Haloprofundus</taxon>
    </lineage>
</organism>
<dbReference type="Proteomes" id="UP000054387">
    <property type="component" value="Unassembled WGS sequence"/>
</dbReference>
<evidence type="ECO:0000256" key="4">
    <source>
        <dbReference type="ARBA" id="ARBA00022692"/>
    </source>
</evidence>
<keyword evidence="11" id="KW-1185">Reference proteome</keyword>
<sequence length="313" mass="33946">MVEDIDVEGFQSLQSYWSGYRTVRMGAVVALQVANSFVELLLGDGVVARATKLLVAFVVVYGVGRVVVEPLLLRAVRVRNVNNPTIVGAVELYLHIVIVAVAFGAALAAAGYTEVLTRSTIAVAIVSLTVGVAGREVLGTLVGGLFLVVDPDFNVGDYIAWGNTEGVVETIGFRVTRVRTVDNEIISVPNTELTTNVITKPYGQNQFRVNETVGVYYEEELEETIGILRDEAVTDPAILSDPQPKVRVTGFEGDHIRLEVLFWVSDPSRRTVLDTFSEYARRVQARCENAGITLGATSAVDMGGDLEVGRVRE</sequence>
<dbReference type="Pfam" id="PF00924">
    <property type="entry name" value="MS_channel_2nd"/>
    <property type="match status" value="1"/>
</dbReference>
<protein>
    <recommendedName>
        <fullName evidence="12">Mechanosensitive ion channel protein</fullName>
    </recommendedName>
</protein>
<name>A0A0W1RBJ0_9EURY</name>
<comment type="similarity">
    <text evidence="2">Belongs to the MscS (TC 1.A.23) family.</text>
</comment>
<feature type="transmembrane region" description="Helical" evidence="7">
    <location>
        <begin position="54"/>
        <end position="72"/>
    </location>
</feature>
<dbReference type="Gene3D" id="3.30.70.100">
    <property type="match status" value="1"/>
</dbReference>
<accession>A0A0W1RBJ0</accession>
<evidence type="ECO:0008006" key="12">
    <source>
        <dbReference type="Google" id="ProtNLM"/>
    </source>
</evidence>
<dbReference type="STRING" id="1514971.AUR64_06590"/>
<gene>
    <name evidence="10" type="ORF">AUR64_06590</name>
</gene>
<keyword evidence="3" id="KW-1003">Cell membrane</keyword>
<dbReference type="PANTHER" id="PTHR30221:SF1">
    <property type="entry name" value="SMALL-CONDUCTANCE MECHANOSENSITIVE CHANNEL"/>
    <property type="match status" value="1"/>
</dbReference>
<dbReference type="Gene3D" id="2.30.30.60">
    <property type="match status" value="1"/>
</dbReference>
<dbReference type="InterPro" id="IPR023408">
    <property type="entry name" value="MscS_beta-dom_sf"/>
</dbReference>
<evidence type="ECO:0000256" key="3">
    <source>
        <dbReference type="ARBA" id="ARBA00022475"/>
    </source>
</evidence>